<dbReference type="SUPFAM" id="SSF53474">
    <property type="entry name" value="alpha/beta-Hydrolases"/>
    <property type="match status" value="1"/>
</dbReference>
<keyword evidence="4" id="KW-0732">Signal</keyword>
<evidence type="ECO:0000256" key="8">
    <source>
        <dbReference type="RuleBase" id="RU361156"/>
    </source>
</evidence>
<dbReference type="PANTHER" id="PTHR11802">
    <property type="entry name" value="SERINE PROTEASE FAMILY S10 SERINE CARBOXYPEPTIDASE"/>
    <property type="match status" value="1"/>
</dbReference>
<keyword evidence="6" id="KW-1015">Disulfide bond</keyword>
<dbReference type="InterPro" id="IPR033124">
    <property type="entry name" value="Ser_caboxypep_his_AS"/>
</dbReference>
<evidence type="ECO:0000256" key="5">
    <source>
        <dbReference type="ARBA" id="ARBA00022801"/>
    </source>
</evidence>
<sequence>MKKEGPGCSSIAFGEAEEIGPFHIKPDGKTLYLNQYSWNQVANILFLDSPIGVGFSYSNSSEELLENGDIKTAKDSLEFLLKWFTRFPQYKGRDFYITGESYAGHYVPQLAQAIVRYHQSTSDKSINLKGYMVGNALTDDYNDHLGIFQFMWSTGLISDQTYKLLNELCDNESFIHSSSQCDKMLDIANDELGNIDPYSIFTPSCPKGSSSNKLLKRIHSTRPLGENYDPCTEAHSTVYFNSQEVQKALHVDPSFASSKWETCSDVVNTHWKDSPRSVLDIYQELIPTGLRIWMFSGDTDSVIPVTSTRYSIDALKLPTTSPWRAWYHNGQVGGWTQQYAGLTFVSIRGAGHEVPLHKPQLALTLIKAFLSGTPMPTMSKHSDS</sequence>
<reference evidence="9 10" key="1">
    <citation type="submission" date="2020-06" db="EMBL/GenBank/DDBJ databases">
        <title>Transcriptomic and genomic resources for Thalictrum thalictroides and T. hernandezii: Facilitating candidate gene discovery in an emerging model plant lineage.</title>
        <authorList>
            <person name="Arias T."/>
            <person name="Riano-Pachon D.M."/>
            <person name="Di Stilio V.S."/>
        </authorList>
    </citation>
    <scope>NUCLEOTIDE SEQUENCE [LARGE SCALE GENOMIC DNA]</scope>
    <source>
        <strain evidence="10">cv. WT478/WT964</strain>
        <tissue evidence="9">Leaves</tissue>
    </source>
</reference>
<dbReference type="EC" id="3.4.16.-" evidence="8"/>
<dbReference type="GO" id="GO:0005773">
    <property type="term" value="C:vacuole"/>
    <property type="evidence" value="ECO:0007669"/>
    <property type="project" value="TreeGrafter"/>
</dbReference>
<dbReference type="PROSITE" id="PS00131">
    <property type="entry name" value="CARBOXYPEPT_SER_SER"/>
    <property type="match status" value="1"/>
</dbReference>
<evidence type="ECO:0000313" key="10">
    <source>
        <dbReference type="Proteomes" id="UP000554482"/>
    </source>
</evidence>
<dbReference type="Pfam" id="PF00450">
    <property type="entry name" value="Peptidase_S10"/>
    <property type="match status" value="1"/>
</dbReference>
<comment type="caution">
    <text evidence="9">The sequence shown here is derived from an EMBL/GenBank/DDBJ whole genome shotgun (WGS) entry which is preliminary data.</text>
</comment>
<evidence type="ECO:0000256" key="4">
    <source>
        <dbReference type="ARBA" id="ARBA00022729"/>
    </source>
</evidence>
<evidence type="ECO:0000256" key="7">
    <source>
        <dbReference type="ARBA" id="ARBA00023180"/>
    </source>
</evidence>
<dbReference type="GO" id="GO:0006508">
    <property type="term" value="P:proteolysis"/>
    <property type="evidence" value="ECO:0007669"/>
    <property type="project" value="UniProtKB-KW"/>
</dbReference>
<dbReference type="PANTHER" id="PTHR11802:SF32">
    <property type="entry name" value="SERINE CARBOXYPEPTIDASE-LIKE 29"/>
    <property type="match status" value="1"/>
</dbReference>
<evidence type="ECO:0000256" key="3">
    <source>
        <dbReference type="ARBA" id="ARBA00022670"/>
    </source>
</evidence>
<evidence type="ECO:0000256" key="6">
    <source>
        <dbReference type="ARBA" id="ARBA00023157"/>
    </source>
</evidence>
<comment type="similarity">
    <text evidence="1 8">Belongs to the peptidase S10 family.</text>
</comment>
<dbReference type="GO" id="GO:0004185">
    <property type="term" value="F:serine-type carboxypeptidase activity"/>
    <property type="evidence" value="ECO:0007669"/>
    <property type="project" value="UniProtKB-UniRule"/>
</dbReference>
<dbReference type="FunFam" id="3.40.50.11320:FF:000001">
    <property type="entry name" value="Carboxypeptidase"/>
    <property type="match status" value="1"/>
</dbReference>
<dbReference type="InterPro" id="IPR001563">
    <property type="entry name" value="Peptidase_S10"/>
</dbReference>
<dbReference type="PRINTS" id="PR00724">
    <property type="entry name" value="CRBOXYPTASEC"/>
</dbReference>
<dbReference type="PROSITE" id="PS00560">
    <property type="entry name" value="CARBOXYPEPT_SER_HIS"/>
    <property type="match status" value="1"/>
</dbReference>
<evidence type="ECO:0000313" key="9">
    <source>
        <dbReference type="EMBL" id="KAF5183636.1"/>
    </source>
</evidence>
<dbReference type="OrthoDB" id="443318at2759"/>
<name>A0A7J6VEV0_THATH</name>
<keyword evidence="5 8" id="KW-0378">Hydrolase</keyword>
<keyword evidence="2 8" id="KW-0121">Carboxypeptidase</keyword>
<dbReference type="Gene3D" id="6.10.250.940">
    <property type="match status" value="1"/>
</dbReference>
<proteinExistence type="inferred from homology"/>
<dbReference type="Proteomes" id="UP000554482">
    <property type="component" value="Unassembled WGS sequence"/>
</dbReference>
<keyword evidence="7" id="KW-0325">Glycoprotein</keyword>
<protein>
    <recommendedName>
        <fullName evidence="8">Carboxypeptidase</fullName>
        <ecNumber evidence="8">3.4.16.-</ecNumber>
    </recommendedName>
</protein>
<dbReference type="EMBL" id="JABWDY010033152">
    <property type="protein sequence ID" value="KAF5183636.1"/>
    <property type="molecule type" value="Genomic_DNA"/>
</dbReference>
<dbReference type="Gene3D" id="3.40.50.11320">
    <property type="match status" value="1"/>
</dbReference>
<keyword evidence="3 8" id="KW-0645">Protease</keyword>
<dbReference type="InterPro" id="IPR018202">
    <property type="entry name" value="Ser_caboxypep_ser_AS"/>
</dbReference>
<evidence type="ECO:0000256" key="1">
    <source>
        <dbReference type="ARBA" id="ARBA00009431"/>
    </source>
</evidence>
<dbReference type="InterPro" id="IPR029058">
    <property type="entry name" value="AB_hydrolase_fold"/>
</dbReference>
<keyword evidence="10" id="KW-1185">Reference proteome</keyword>
<evidence type="ECO:0000256" key="2">
    <source>
        <dbReference type="ARBA" id="ARBA00022645"/>
    </source>
</evidence>
<gene>
    <name evidence="9" type="ORF">FRX31_026778</name>
</gene>
<dbReference type="Gene3D" id="3.40.50.1820">
    <property type="entry name" value="alpha/beta hydrolase"/>
    <property type="match status" value="1"/>
</dbReference>
<accession>A0A7J6VEV0</accession>
<organism evidence="9 10">
    <name type="scientific">Thalictrum thalictroides</name>
    <name type="common">Rue-anemone</name>
    <name type="synonym">Anemone thalictroides</name>
    <dbReference type="NCBI Taxonomy" id="46969"/>
    <lineage>
        <taxon>Eukaryota</taxon>
        <taxon>Viridiplantae</taxon>
        <taxon>Streptophyta</taxon>
        <taxon>Embryophyta</taxon>
        <taxon>Tracheophyta</taxon>
        <taxon>Spermatophyta</taxon>
        <taxon>Magnoliopsida</taxon>
        <taxon>Ranunculales</taxon>
        <taxon>Ranunculaceae</taxon>
        <taxon>Thalictroideae</taxon>
        <taxon>Thalictrum</taxon>
    </lineage>
</organism>
<dbReference type="AlphaFoldDB" id="A0A7J6VEV0"/>